<dbReference type="Pfam" id="PF01476">
    <property type="entry name" value="LysM"/>
    <property type="match status" value="1"/>
</dbReference>
<protein>
    <recommendedName>
        <fullName evidence="2">LysM domain-containing protein</fullName>
    </recommendedName>
</protein>
<dbReference type="AlphaFoldDB" id="A0A6A4LQ55"/>
<proteinExistence type="predicted"/>
<dbReference type="EMBL" id="QEFC01001482">
    <property type="protein sequence ID" value="KAE9457539.1"/>
    <property type="molecule type" value="Genomic_DNA"/>
</dbReference>
<dbReference type="InterPro" id="IPR036779">
    <property type="entry name" value="LysM_dom_sf"/>
</dbReference>
<dbReference type="InterPro" id="IPR018392">
    <property type="entry name" value="LysM"/>
</dbReference>
<accession>A0A6A4LQ55</accession>
<name>A0A6A4LQ55_9ERIC</name>
<dbReference type="Proteomes" id="UP000428333">
    <property type="component" value="Linkage Group LG06"/>
</dbReference>
<organism evidence="3 4">
    <name type="scientific">Rhododendron williamsianum</name>
    <dbReference type="NCBI Taxonomy" id="262921"/>
    <lineage>
        <taxon>Eukaryota</taxon>
        <taxon>Viridiplantae</taxon>
        <taxon>Streptophyta</taxon>
        <taxon>Embryophyta</taxon>
        <taxon>Tracheophyta</taxon>
        <taxon>Spermatophyta</taxon>
        <taxon>Magnoliopsida</taxon>
        <taxon>eudicotyledons</taxon>
        <taxon>Gunneridae</taxon>
        <taxon>Pentapetalae</taxon>
        <taxon>asterids</taxon>
        <taxon>Ericales</taxon>
        <taxon>Ericaceae</taxon>
        <taxon>Ericoideae</taxon>
        <taxon>Rhodoreae</taxon>
        <taxon>Rhododendron</taxon>
    </lineage>
</organism>
<evidence type="ECO:0000313" key="4">
    <source>
        <dbReference type="Proteomes" id="UP000428333"/>
    </source>
</evidence>
<reference evidence="3 4" key="1">
    <citation type="journal article" date="2019" name="Genome Biol. Evol.">
        <title>The Rhododendron genome and chromosomal organization provide insight into shared whole-genome duplications across the heath family (Ericaceae).</title>
        <authorList>
            <person name="Soza V.L."/>
            <person name="Lindsley D."/>
            <person name="Waalkes A."/>
            <person name="Ramage E."/>
            <person name="Patwardhan R.P."/>
            <person name="Burton J.N."/>
            <person name="Adey A."/>
            <person name="Kumar A."/>
            <person name="Qiu R."/>
            <person name="Shendure J."/>
            <person name="Hall B."/>
        </authorList>
    </citation>
    <scope>NUCLEOTIDE SEQUENCE [LARGE SCALE GENOMIC DNA]</scope>
    <source>
        <strain evidence="3">RSF 1966-606</strain>
    </source>
</reference>
<dbReference type="Gene3D" id="3.10.350.10">
    <property type="entry name" value="LysM domain"/>
    <property type="match status" value="1"/>
</dbReference>
<feature type="domain" description="LysM" evidence="2">
    <location>
        <begin position="100"/>
        <end position="143"/>
    </location>
</feature>
<comment type="caution">
    <text evidence="3">The sequence shown here is derived from an EMBL/GenBank/DDBJ whole genome shotgun (WGS) entry which is preliminary data.</text>
</comment>
<dbReference type="SMART" id="SM00257">
    <property type="entry name" value="LysM"/>
    <property type="match status" value="1"/>
</dbReference>
<dbReference type="PANTHER" id="PTHR33734:SF26">
    <property type="entry name" value="LYSM DOMAIN-CONTAINING PROTEIN"/>
    <property type="match status" value="1"/>
</dbReference>
<gene>
    <name evidence="3" type="ORF">C3L33_10549</name>
</gene>
<feature type="non-terminal residue" evidence="3">
    <location>
        <position position="1"/>
    </location>
</feature>
<keyword evidence="4" id="KW-1185">Reference proteome</keyword>
<evidence type="ECO:0000256" key="1">
    <source>
        <dbReference type="SAM" id="MobiDB-lite"/>
    </source>
</evidence>
<sequence>MSNDRAGDGKDNDKDRAVAKTAGFVVFSGIAMSILKALNPLNKPNLQCTHNNTNNGDQTEPVGGDSTQTDHKHQSFSLQEPTIKKPITSVEQNVPGSSLRKVEIVKGDTLWGLSRKYGVSIEAIKEANGLTGDTIYAGKKLIIP</sequence>
<dbReference type="PANTHER" id="PTHR33734">
    <property type="entry name" value="LYSM DOMAIN-CONTAINING GPI-ANCHORED PROTEIN 2"/>
    <property type="match status" value="1"/>
</dbReference>
<dbReference type="CDD" id="cd00118">
    <property type="entry name" value="LysM"/>
    <property type="match status" value="1"/>
</dbReference>
<dbReference type="OrthoDB" id="2107166at2759"/>
<dbReference type="PROSITE" id="PS51782">
    <property type="entry name" value="LYSM"/>
    <property type="match status" value="1"/>
</dbReference>
<feature type="region of interest" description="Disordered" evidence="1">
    <location>
        <begin position="42"/>
        <end position="90"/>
    </location>
</feature>
<evidence type="ECO:0000313" key="3">
    <source>
        <dbReference type="EMBL" id="KAE9457539.1"/>
    </source>
</evidence>
<feature type="compositionally biased region" description="Polar residues" evidence="1">
    <location>
        <begin position="47"/>
        <end position="58"/>
    </location>
</feature>
<evidence type="ECO:0000259" key="2">
    <source>
        <dbReference type="PROSITE" id="PS51782"/>
    </source>
</evidence>
<dbReference type="SUPFAM" id="SSF54106">
    <property type="entry name" value="LysM domain"/>
    <property type="match status" value="1"/>
</dbReference>